<dbReference type="GO" id="GO:0004053">
    <property type="term" value="F:arginase activity"/>
    <property type="evidence" value="ECO:0007669"/>
    <property type="project" value="UniProtKB-EC"/>
</dbReference>
<keyword evidence="9" id="KW-0464">Manganese</keyword>
<dbReference type="Proteomes" id="UP000218231">
    <property type="component" value="Unassembled WGS sequence"/>
</dbReference>
<evidence type="ECO:0000256" key="10">
    <source>
        <dbReference type="ARBA" id="ARBA00047391"/>
    </source>
</evidence>
<reference evidence="12 13" key="1">
    <citation type="journal article" date="2017" name="Curr. Biol.">
        <title>Genome architecture and evolution of a unichromosomal asexual nematode.</title>
        <authorList>
            <person name="Fradin H."/>
            <person name="Zegar C."/>
            <person name="Gutwein M."/>
            <person name="Lucas J."/>
            <person name="Kovtun M."/>
            <person name="Corcoran D."/>
            <person name="Baugh L.R."/>
            <person name="Kiontke K."/>
            <person name="Gunsalus K."/>
            <person name="Fitch D.H."/>
            <person name="Piano F."/>
        </authorList>
    </citation>
    <scope>NUCLEOTIDE SEQUENCE [LARGE SCALE GENOMIC DNA]</scope>
    <source>
        <strain evidence="12">PF1309</strain>
    </source>
</reference>
<dbReference type="PANTHER" id="PTHR43782">
    <property type="entry name" value="ARGINASE"/>
    <property type="match status" value="1"/>
</dbReference>
<dbReference type="SUPFAM" id="SSF52768">
    <property type="entry name" value="Arginase/deacetylase"/>
    <property type="match status" value="1"/>
</dbReference>
<comment type="similarity">
    <text evidence="11">Belongs to the arginase family.</text>
</comment>
<accession>A0A2A2LJ69</accession>
<evidence type="ECO:0000256" key="1">
    <source>
        <dbReference type="ARBA" id="ARBA00001936"/>
    </source>
</evidence>
<dbReference type="PANTHER" id="PTHR43782:SF3">
    <property type="entry name" value="ARGINASE"/>
    <property type="match status" value="1"/>
</dbReference>
<dbReference type="Gene3D" id="3.40.800.10">
    <property type="entry name" value="Ureohydrolase domain"/>
    <property type="match status" value="1"/>
</dbReference>
<evidence type="ECO:0000256" key="9">
    <source>
        <dbReference type="ARBA" id="ARBA00023211"/>
    </source>
</evidence>
<dbReference type="GO" id="GO:0005634">
    <property type="term" value="C:nucleus"/>
    <property type="evidence" value="ECO:0007669"/>
    <property type="project" value="TreeGrafter"/>
</dbReference>
<evidence type="ECO:0000256" key="5">
    <source>
        <dbReference type="ARBA" id="ARBA00022436"/>
    </source>
</evidence>
<dbReference type="GO" id="GO:0005829">
    <property type="term" value="C:cytosol"/>
    <property type="evidence" value="ECO:0007669"/>
    <property type="project" value="TreeGrafter"/>
</dbReference>
<dbReference type="PRINTS" id="PR00116">
    <property type="entry name" value="ARGINASE"/>
</dbReference>
<evidence type="ECO:0000256" key="6">
    <source>
        <dbReference type="ARBA" id="ARBA00022503"/>
    </source>
</evidence>
<keyword evidence="8" id="KW-0378">Hydrolase</keyword>
<comment type="catalytic activity">
    <reaction evidence="10">
        <text>L-arginine + H2O = urea + L-ornithine</text>
        <dbReference type="Rhea" id="RHEA:20569"/>
        <dbReference type="ChEBI" id="CHEBI:15377"/>
        <dbReference type="ChEBI" id="CHEBI:16199"/>
        <dbReference type="ChEBI" id="CHEBI:32682"/>
        <dbReference type="ChEBI" id="CHEBI:46911"/>
        <dbReference type="EC" id="3.5.3.1"/>
    </reaction>
</comment>
<dbReference type="OrthoDB" id="9992747at2759"/>
<evidence type="ECO:0000256" key="4">
    <source>
        <dbReference type="ARBA" id="ARBA00018123"/>
    </source>
</evidence>
<dbReference type="InterPro" id="IPR006035">
    <property type="entry name" value="Ureohydrolase"/>
</dbReference>
<organism evidence="12 13">
    <name type="scientific">Diploscapter pachys</name>
    <dbReference type="NCBI Taxonomy" id="2018661"/>
    <lineage>
        <taxon>Eukaryota</taxon>
        <taxon>Metazoa</taxon>
        <taxon>Ecdysozoa</taxon>
        <taxon>Nematoda</taxon>
        <taxon>Chromadorea</taxon>
        <taxon>Rhabditida</taxon>
        <taxon>Rhabditina</taxon>
        <taxon>Rhabditomorpha</taxon>
        <taxon>Rhabditoidea</taxon>
        <taxon>Rhabditidae</taxon>
        <taxon>Diploscapter</taxon>
    </lineage>
</organism>
<dbReference type="CDD" id="cd09989">
    <property type="entry name" value="Arginase"/>
    <property type="match status" value="1"/>
</dbReference>
<sequence>MKRTLILFQKAVRAVGCANGQGGKHLGCESAVSILRNSPHLKNVKVPIEWSAVVEEVATGRQWNALQGVTQTNRRLARETRKVIESGEDLVVFGGDHSCAIGTWSGIAAALRPRGELGLIWVDAHMDAHTPESTPSGNIHGMPVSHLLGFGEKNLIQIEDQMPKIFPHNFCMVGIRSYEEGEQELLEKLGVRIFYMHEVERRGITDVMQEAVYIATRNSCGFGMSIDIDGFDVSFAPAVGTPAEGGINAEQFMKALLTVDLSKLVATEIVEFLPRFDDQNKTSERLVASLVESIYATKFFQQNSAAHIKQQVQISDKAAEVIESRQKQQQTV</sequence>
<evidence type="ECO:0000256" key="2">
    <source>
        <dbReference type="ARBA" id="ARBA00005098"/>
    </source>
</evidence>
<comment type="pathway">
    <text evidence="2">Nitrogen metabolism; urea cycle; L-ornithine and urea from L-arginine: step 1/1.</text>
</comment>
<keyword evidence="6" id="KW-0056">Arginine metabolism</keyword>
<proteinExistence type="inferred from homology"/>
<dbReference type="PROSITE" id="PS51409">
    <property type="entry name" value="ARGINASE_2"/>
    <property type="match status" value="1"/>
</dbReference>
<dbReference type="AlphaFoldDB" id="A0A2A2LJ69"/>
<dbReference type="STRING" id="2018661.A0A2A2LJ69"/>
<protein>
    <recommendedName>
        <fullName evidence="4">Arginase</fullName>
        <ecNumber evidence="3">3.5.3.1</ecNumber>
    </recommendedName>
</protein>
<dbReference type="FunFam" id="3.40.800.10:FF:000012">
    <property type="entry name" value="Arginase"/>
    <property type="match status" value="1"/>
</dbReference>
<evidence type="ECO:0000256" key="11">
    <source>
        <dbReference type="PROSITE-ProRule" id="PRU00742"/>
    </source>
</evidence>
<evidence type="ECO:0000313" key="13">
    <source>
        <dbReference type="Proteomes" id="UP000218231"/>
    </source>
</evidence>
<dbReference type="GO" id="GO:0000050">
    <property type="term" value="P:urea cycle"/>
    <property type="evidence" value="ECO:0007669"/>
    <property type="project" value="UniProtKB-KW"/>
</dbReference>
<keyword evidence="7" id="KW-0479">Metal-binding</keyword>
<dbReference type="InterPro" id="IPR023696">
    <property type="entry name" value="Ureohydrolase_dom_sf"/>
</dbReference>
<name>A0A2A2LJ69_9BILA</name>
<keyword evidence="13" id="KW-1185">Reference proteome</keyword>
<dbReference type="GO" id="GO:0006525">
    <property type="term" value="P:arginine metabolic process"/>
    <property type="evidence" value="ECO:0007669"/>
    <property type="project" value="UniProtKB-KW"/>
</dbReference>
<evidence type="ECO:0000256" key="7">
    <source>
        <dbReference type="ARBA" id="ARBA00022723"/>
    </source>
</evidence>
<dbReference type="GO" id="GO:0030145">
    <property type="term" value="F:manganese ion binding"/>
    <property type="evidence" value="ECO:0007669"/>
    <property type="project" value="TreeGrafter"/>
</dbReference>
<dbReference type="EC" id="3.5.3.1" evidence="3"/>
<evidence type="ECO:0000256" key="3">
    <source>
        <dbReference type="ARBA" id="ARBA00012168"/>
    </source>
</evidence>
<evidence type="ECO:0000313" key="12">
    <source>
        <dbReference type="EMBL" id="PAV86252.1"/>
    </source>
</evidence>
<evidence type="ECO:0000256" key="8">
    <source>
        <dbReference type="ARBA" id="ARBA00022801"/>
    </source>
</evidence>
<comment type="caution">
    <text evidence="12">The sequence shown here is derived from an EMBL/GenBank/DDBJ whole genome shotgun (WGS) entry which is preliminary data.</text>
</comment>
<keyword evidence="5" id="KW-0835">Urea cycle</keyword>
<dbReference type="InterPro" id="IPR014033">
    <property type="entry name" value="Arginase"/>
</dbReference>
<dbReference type="EMBL" id="LIAE01006691">
    <property type="protein sequence ID" value="PAV86252.1"/>
    <property type="molecule type" value="Genomic_DNA"/>
</dbReference>
<gene>
    <name evidence="12" type="ORF">WR25_23901</name>
</gene>
<comment type="cofactor">
    <cofactor evidence="1">
        <name>Mn(2+)</name>
        <dbReference type="ChEBI" id="CHEBI:29035"/>
    </cofactor>
</comment>
<dbReference type="Pfam" id="PF00491">
    <property type="entry name" value="Arginase"/>
    <property type="match status" value="1"/>
</dbReference>